<gene>
    <name evidence="8" type="ORF">ACJRO7_027149</name>
</gene>
<evidence type="ECO:0000313" key="8">
    <source>
        <dbReference type="EMBL" id="KAL3730098.1"/>
    </source>
</evidence>
<dbReference type="Gene3D" id="2.170.150.80">
    <property type="entry name" value="NAC domain"/>
    <property type="match status" value="1"/>
</dbReference>
<sequence length="827" mass="93284">MKMAAVIIPKNLPIGYRFHPTDEELVDHYLKLKVLGSRGNICIIPEVVDICNWEPQQLPKIFKEQSIIPPDNKVQEWWFFCPQTPPIRRSTPLGFWKKTGVDRTIKTGDRNRAIGTKKTLVFHEGHSSRGIKTNWVIHEYHLLTNNLNELFPHTPTKNYVVCHLKHKGNEESDFSALQLNGGAMNLMDLDSNLHQPEHSNSFPEPQIQAMGNSSISLVDSDSDLHQLELENSFAQPWNQAAENSSISVVDLQSDLRQPEPENSCPESWILVDSATEPSLQQDNRVQVITSMLPQTSFQSENVDSQRDLHGRNFGSPSFADLSWDDDLVVYIDESNQLQVCYIDRDQIQTQYGPKCSSDDEHAVLMKSQRAQTIESLHGAVSLDEKKGFIEHKFNGLHISSRKHMEPPKKPEIARTYSTDEESRIKKVEKLELAARNIKPECVTLDELEAKAKVGESREHRAASKSPQNYNNKGIEPAIEKPNSMPNLRGTITDCTKISTVPPLYGQTSSSRNAHATVENWQTPTIETLHGQTSSSPNKNALEETGQTLAIELPHGWGEVLPEEKKSFDGNESNCSNVFPPKRMDPLEKPATVRIYSKDEKMRFSKVKKQELAARNTKPNCVLLDDSAAKAKSHNEHVVLVDNVRIGTVESLNGVAPLHKKKGFNNNKFDSLHVSSTKHTELPRRHEGVRNYCKGEQPRLEKLRKEDLAARNSKSVYIPLDESIAIAKHDQASRFHKGSILEENWLTSTNKSLDGVLKGKKGSTESELDGWEIVSAKQTEHPKKAGNAGISCKYKDPGLEKLEMPEFSAREISNQKVRLWLNQQPDQR</sequence>
<keyword evidence="9" id="KW-1185">Reference proteome</keyword>
<evidence type="ECO:0000256" key="2">
    <source>
        <dbReference type="ARBA" id="ARBA00023015"/>
    </source>
</evidence>
<dbReference type="AlphaFoldDB" id="A0ABD3JSW1"/>
<keyword evidence="2" id="KW-0805">Transcription regulation</keyword>
<keyword evidence="3" id="KW-0238">DNA-binding</keyword>
<dbReference type="GO" id="GO:0003677">
    <property type="term" value="F:DNA binding"/>
    <property type="evidence" value="ECO:0007669"/>
    <property type="project" value="UniProtKB-KW"/>
</dbReference>
<evidence type="ECO:0000256" key="3">
    <source>
        <dbReference type="ARBA" id="ARBA00023125"/>
    </source>
</evidence>
<reference evidence="8 9" key="1">
    <citation type="submission" date="2024-11" db="EMBL/GenBank/DDBJ databases">
        <title>Chromosome-level genome assembly of Eucalyptus globulus Labill. provides insights into its genome evolution.</title>
        <authorList>
            <person name="Li X."/>
        </authorList>
    </citation>
    <scope>NUCLEOTIDE SEQUENCE [LARGE SCALE GENOMIC DNA]</scope>
    <source>
        <strain evidence="8">CL2024</strain>
        <tissue evidence="8">Fresh tender leaves</tissue>
    </source>
</reference>
<organism evidence="8 9">
    <name type="scientific">Eucalyptus globulus</name>
    <name type="common">Tasmanian blue gum</name>
    <dbReference type="NCBI Taxonomy" id="34317"/>
    <lineage>
        <taxon>Eukaryota</taxon>
        <taxon>Viridiplantae</taxon>
        <taxon>Streptophyta</taxon>
        <taxon>Embryophyta</taxon>
        <taxon>Tracheophyta</taxon>
        <taxon>Spermatophyta</taxon>
        <taxon>Magnoliopsida</taxon>
        <taxon>eudicotyledons</taxon>
        <taxon>Gunneridae</taxon>
        <taxon>Pentapetalae</taxon>
        <taxon>rosids</taxon>
        <taxon>malvids</taxon>
        <taxon>Myrtales</taxon>
        <taxon>Myrtaceae</taxon>
        <taxon>Myrtoideae</taxon>
        <taxon>Eucalypteae</taxon>
        <taxon>Eucalyptus</taxon>
    </lineage>
</organism>
<dbReference type="SUPFAM" id="SSF101941">
    <property type="entry name" value="NAC domain"/>
    <property type="match status" value="1"/>
</dbReference>
<dbReference type="Proteomes" id="UP001634007">
    <property type="component" value="Unassembled WGS sequence"/>
</dbReference>
<keyword evidence="4" id="KW-0804">Transcription</keyword>
<evidence type="ECO:0000256" key="1">
    <source>
        <dbReference type="ARBA" id="ARBA00004123"/>
    </source>
</evidence>
<protein>
    <recommendedName>
        <fullName evidence="7">NAC domain-containing protein</fullName>
    </recommendedName>
</protein>
<keyword evidence="5" id="KW-0539">Nucleus</keyword>
<comment type="subcellular location">
    <subcellularLocation>
        <location evidence="1">Nucleus</location>
    </subcellularLocation>
</comment>
<evidence type="ECO:0000259" key="7">
    <source>
        <dbReference type="PROSITE" id="PS51005"/>
    </source>
</evidence>
<evidence type="ECO:0000313" key="9">
    <source>
        <dbReference type="Proteomes" id="UP001634007"/>
    </source>
</evidence>
<name>A0ABD3JSW1_EUCGL</name>
<evidence type="ECO:0000256" key="4">
    <source>
        <dbReference type="ARBA" id="ARBA00023163"/>
    </source>
</evidence>
<dbReference type="InterPro" id="IPR036093">
    <property type="entry name" value="NAC_dom_sf"/>
</dbReference>
<comment type="caution">
    <text evidence="8">The sequence shown here is derived from an EMBL/GenBank/DDBJ whole genome shotgun (WGS) entry which is preliminary data.</text>
</comment>
<dbReference type="InterPro" id="IPR003441">
    <property type="entry name" value="NAC-dom"/>
</dbReference>
<dbReference type="Pfam" id="PF02365">
    <property type="entry name" value="NAM"/>
    <property type="match status" value="1"/>
</dbReference>
<accession>A0ABD3JSW1</accession>
<proteinExistence type="predicted"/>
<feature type="region of interest" description="Disordered" evidence="6">
    <location>
        <begin position="563"/>
        <end position="585"/>
    </location>
</feature>
<feature type="region of interest" description="Disordered" evidence="6">
    <location>
        <begin position="455"/>
        <end position="485"/>
    </location>
</feature>
<evidence type="ECO:0000256" key="6">
    <source>
        <dbReference type="SAM" id="MobiDB-lite"/>
    </source>
</evidence>
<dbReference type="PANTHER" id="PTHR31989">
    <property type="entry name" value="NAC DOMAIN-CONTAINING PROTEIN 82-RELATED"/>
    <property type="match status" value="1"/>
</dbReference>
<dbReference type="EMBL" id="JBJKBG010000007">
    <property type="protein sequence ID" value="KAL3730098.1"/>
    <property type="molecule type" value="Genomic_DNA"/>
</dbReference>
<dbReference type="GO" id="GO:0005634">
    <property type="term" value="C:nucleus"/>
    <property type="evidence" value="ECO:0007669"/>
    <property type="project" value="UniProtKB-SubCell"/>
</dbReference>
<dbReference type="PROSITE" id="PS51005">
    <property type="entry name" value="NAC"/>
    <property type="match status" value="1"/>
</dbReference>
<evidence type="ECO:0000256" key="5">
    <source>
        <dbReference type="ARBA" id="ARBA00023242"/>
    </source>
</evidence>
<feature type="domain" description="NAC" evidence="7">
    <location>
        <begin position="12"/>
        <end position="167"/>
    </location>
</feature>